<reference evidence="2" key="1">
    <citation type="submission" date="2023-03" db="EMBL/GenBank/DDBJ databases">
        <title>Massive genome expansion in bonnet fungi (Mycena s.s.) driven by repeated elements and novel gene families across ecological guilds.</title>
        <authorList>
            <consortium name="Lawrence Berkeley National Laboratory"/>
            <person name="Harder C.B."/>
            <person name="Miyauchi S."/>
            <person name="Viragh M."/>
            <person name="Kuo A."/>
            <person name="Thoen E."/>
            <person name="Andreopoulos B."/>
            <person name="Lu D."/>
            <person name="Skrede I."/>
            <person name="Drula E."/>
            <person name="Henrissat B."/>
            <person name="Morin E."/>
            <person name="Kohler A."/>
            <person name="Barry K."/>
            <person name="LaButti K."/>
            <person name="Morin E."/>
            <person name="Salamov A."/>
            <person name="Lipzen A."/>
            <person name="Mereny Z."/>
            <person name="Hegedus B."/>
            <person name="Baldrian P."/>
            <person name="Stursova M."/>
            <person name="Weitz H."/>
            <person name="Taylor A."/>
            <person name="Grigoriev I.V."/>
            <person name="Nagy L.G."/>
            <person name="Martin F."/>
            <person name="Kauserud H."/>
        </authorList>
    </citation>
    <scope>NUCLEOTIDE SEQUENCE</scope>
    <source>
        <strain evidence="2">CBHHK182m</strain>
    </source>
</reference>
<evidence type="ECO:0000313" key="2">
    <source>
        <dbReference type="EMBL" id="KAJ7717406.1"/>
    </source>
</evidence>
<accession>A0AAD7MH96</accession>
<keyword evidence="3" id="KW-1185">Reference proteome</keyword>
<feature type="region of interest" description="Disordered" evidence="1">
    <location>
        <begin position="120"/>
        <end position="143"/>
    </location>
</feature>
<feature type="region of interest" description="Disordered" evidence="1">
    <location>
        <begin position="24"/>
        <end position="44"/>
    </location>
</feature>
<evidence type="ECO:0000313" key="3">
    <source>
        <dbReference type="Proteomes" id="UP001215598"/>
    </source>
</evidence>
<dbReference type="EMBL" id="JARKIB010000277">
    <property type="protein sequence ID" value="KAJ7717406.1"/>
    <property type="molecule type" value="Genomic_DNA"/>
</dbReference>
<comment type="caution">
    <text evidence="2">The sequence shown here is derived from an EMBL/GenBank/DDBJ whole genome shotgun (WGS) entry which is preliminary data.</text>
</comment>
<feature type="region of interest" description="Disordered" evidence="1">
    <location>
        <begin position="284"/>
        <end position="304"/>
    </location>
</feature>
<dbReference type="Proteomes" id="UP001215598">
    <property type="component" value="Unassembled WGS sequence"/>
</dbReference>
<sequence>MSRIRRRIRCSVSLQTRTELPRINPESAERNQNQKKNKQQQAAPPVATGLFVVDKWWIFNVSTAPSCCYPFMIKKLCGGGSRPGLDLAPAQSDLDDSTRRAAHALQVKWTLPTLAHPPFVSPSTSKASRPSPALHPLSWSSSLPGSPRKCAVPHPGCTPPKSTLRIGFNRKWERREGKGLLSTRQDQHPQSFDIVARRTSNGSLRLPGCIATLRLYAGIVSASFTKGRQIHTGCLPWRARISPNLIHTSPPAPFLSPPSLCPSISASAPALVIVPIPSSSLPLHPRRQVTSPRGGTCACAQTAP</sequence>
<name>A0AAD7MH96_9AGAR</name>
<evidence type="ECO:0000256" key="1">
    <source>
        <dbReference type="SAM" id="MobiDB-lite"/>
    </source>
</evidence>
<proteinExistence type="predicted"/>
<feature type="compositionally biased region" description="Low complexity" evidence="1">
    <location>
        <begin position="130"/>
        <end position="143"/>
    </location>
</feature>
<gene>
    <name evidence="2" type="ORF">B0H16DRAFT_1700996</name>
</gene>
<dbReference type="AlphaFoldDB" id="A0AAD7MH96"/>
<organism evidence="2 3">
    <name type="scientific">Mycena metata</name>
    <dbReference type="NCBI Taxonomy" id="1033252"/>
    <lineage>
        <taxon>Eukaryota</taxon>
        <taxon>Fungi</taxon>
        <taxon>Dikarya</taxon>
        <taxon>Basidiomycota</taxon>
        <taxon>Agaricomycotina</taxon>
        <taxon>Agaricomycetes</taxon>
        <taxon>Agaricomycetidae</taxon>
        <taxon>Agaricales</taxon>
        <taxon>Marasmiineae</taxon>
        <taxon>Mycenaceae</taxon>
        <taxon>Mycena</taxon>
    </lineage>
</organism>
<protein>
    <submittedName>
        <fullName evidence="2">Uncharacterized protein</fullName>
    </submittedName>
</protein>